<evidence type="ECO:0000256" key="3">
    <source>
        <dbReference type="ARBA" id="ARBA00011245"/>
    </source>
</evidence>
<evidence type="ECO:0000256" key="2">
    <source>
        <dbReference type="ARBA" id="ARBA00004691"/>
    </source>
</evidence>
<keyword evidence="6 13" id="KW-0949">S-adenosyl-L-methionine</keyword>
<dbReference type="FunFam" id="3.40.1780.10:FF:000001">
    <property type="entry name" value="S-adenosylmethionine:tRNA ribosyltransferase-isomerase"/>
    <property type="match status" value="1"/>
</dbReference>
<evidence type="ECO:0000256" key="8">
    <source>
        <dbReference type="ARBA" id="ARBA00052751"/>
    </source>
</evidence>
<dbReference type="GO" id="GO:0051075">
    <property type="term" value="F:S-adenosylmethionine:tRNA ribosyltransferase-isomerase activity"/>
    <property type="evidence" value="ECO:0007669"/>
    <property type="project" value="UniProtKB-EC"/>
</dbReference>
<comment type="pathway">
    <text evidence="2 13">tRNA modification; tRNA-queuosine biosynthesis.</text>
</comment>
<dbReference type="InterPro" id="IPR036100">
    <property type="entry name" value="QueA_sf"/>
</dbReference>
<comment type="subunit">
    <text evidence="3 13">Monomer.</text>
</comment>
<dbReference type="HAMAP" id="MF_00113">
    <property type="entry name" value="QueA"/>
    <property type="match status" value="1"/>
</dbReference>
<dbReference type="Gene3D" id="2.40.10.240">
    <property type="entry name" value="QueA-like"/>
    <property type="match status" value="1"/>
</dbReference>
<dbReference type="PANTHER" id="PTHR30307">
    <property type="entry name" value="S-ADENOSYLMETHIONINE:TRNA RIBOSYLTRANSFERASE-ISOMERASE"/>
    <property type="match status" value="1"/>
</dbReference>
<keyword evidence="15" id="KW-1185">Reference proteome</keyword>
<evidence type="ECO:0000256" key="12">
    <source>
        <dbReference type="ARBA" id="ARBA00076160"/>
    </source>
</evidence>
<keyword evidence="4 13" id="KW-0963">Cytoplasm</keyword>
<dbReference type="Gene3D" id="3.40.1780.10">
    <property type="entry name" value="QueA-like"/>
    <property type="match status" value="1"/>
</dbReference>
<dbReference type="KEGG" id="mri:Mal4_21780"/>
<keyword evidence="14" id="KW-0413">Isomerase</keyword>
<dbReference type="UniPathway" id="UPA00392"/>
<dbReference type="InterPro" id="IPR042119">
    <property type="entry name" value="QueA_dom2"/>
</dbReference>
<proteinExistence type="inferred from homology"/>
<dbReference type="RefSeq" id="WP_145369118.1">
    <property type="nucleotide sequence ID" value="NZ_CP036275.1"/>
</dbReference>
<evidence type="ECO:0000256" key="6">
    <source>
        <dbReference type="ARBA" id="ARBA00022691"/>
    </source>
</evidence>
<organism evidence="14 15">
    <name type="scientific">Maioricimonas rarisocia</name>
    <dbReference type="NCBI Taxonomy" id="2528026"/>
    <lineage>
        <taxon>Bacteria</taxon>
        <taxon>Pseudomonadati</taxon>
        <taxon>Planctomycetota</taxon>
        <taxon>Planctomycetia</taxon>
        <taxon>Planctomycetales</taxon>
        <taxon>Planctomycetaceae</taxon>
        <taxon>Maioricimonas</taxon>
    </lineage>
</organism>
<gene>
    <name evidence="13 14" type="primary">queA</name>
    <name evidence="14" type="ORF">Mal4_21780</name>
</gene>
<dbReference type="Proteomes" id="UP000320496">
    <property type="component" value="Chromosome"/>
</dbReference>
<dbReference type="NCBIfam" id="TIGR00113">
    <property type="entry name" value="queA"/>
    <property type="match status" value="1"/>
</dbReference>
<dbReference type="EC" id="2.4.99.17" evidence="10 13"/>
<name>A0A517Z605_9PLAN</name>
<evidence type="ECO:0000256" key="4">
    <source>
        <dbReference type="ARBA" id="ARBA00022490"/>
    </source>
</evidence>
<dbReference type="Pfam" id="PF02547">
    <property type="entry name" value="Queuosine_synth"/>
    <property type="match status" value="1"/>
</dbReference>
<dbReference type="GO" id="GO:0005737">
    <property type="term" value="C:cytoplasm"/>
    <property type="evidence" value="ECO:0007669"/>
    <property type="project" value="UniProtKB-SubCell"/>
</dbReference>
<evidence type="ECO:0000256" key="7">
    <source>
        <dbReference type="ARBA" id="ARBA00022785"/>
    </source>
</evidence>
<dbReference type="PANTHER" id="PTHR30307:SF0">
    <property type="entry name" value="S-ADENOSYLMETHIONINE:TRNA RIBOSYLTRANSFERASE-ISOMERASE"/>
    <property type="match status" value="1"/>
</dbReference>
<dbReference type="OrthoDB" id="9805933at2"/>
<keyword evidence="5 13" id="KW-0808">Transferase</keyword>
<evidence type="ECO:0000256" key="5">
    <source>
        <dbReference type="ARBA" id="ARBA00022679"/>
    </source>
</evidence>
<evidence type="ECO:0000256" key="1">
    <source>
        <dbReference type="ARBA" id="ARBA00004496"/>
    </source>
</evidence>
<dbReference type="NCBIfam" id="NF001140">
    <property type="entry name" value="PRK00147.1"/>
    <property type="match status" value="1"/>
</dbReference>
<keyword evidence="7 13" id="KW-0671">Queuosine biosynthesis</keyword>
<accession>A0A517Z605</accession>
<keyword evidence="14" id="KW-0328">Glycosyltransferase</keyword>
<evidence type="ECO:0000256" key="10">
    <source>
        <dbReference type="ARBA" id="ARBA00066503"/>
    </source>
</evidence>
<evidence type="ECO:0000313" key="14">
    <source>
        <dbReference type="EMBL" id="QDU37861.1"/>
    </source>
</evidence>
<evidence type="ECO:0000256" key="9">
    <source>
        <dbReference type="ARBA" id="ARBA00061210"/>
    </source>
</evidence>
<comment type="catalytic activity">
    <reaction evidence="8 13">
        <text>7-aminomethyl-7-carbaguanosine(34) in tRNA + S-adenosyl-L-methionine = epoxyqueuosine(34) in tRNA + adenine + L-methionine + 2 H(+)</text>
        <dbReference type="Rhea" id="RHEA:32155"/>
        <dbReference type="Rhea" id="RHEA-COMP:10342"/>
        <dbReference type="Rhea" id="RHEA-COMP:18582"/>
        <dbReference type="ChEBI" id="CHEBI:15378"/>
        <dbReference type="ChEBI" id="CHEBI:16708"/>
        <dbReference type="ChEBI" id="CHEBI:57844"/>
        <dbReference type="ChEBI" id="CHEBI:59789"/>
        <dbReference type="ChEBI" id="CHEBI:82833"/>
        <dbReference type="ChEBI" id="CHEBI:194443"/>
        <dbReference type="EC" id="2.4.99.17"/>
    </reaction>
</comment>
<dbReference type="AlphaFoldDB" id="A0A517Z605"/>
<reference evidence="14 15" key="1">
    <citation type="submission" date="2019-02" db="EMBL/GenBank/DDBJ databases">
        <title>Deep-cultivation of Planctomycetes and their phenomic and genomic characterization uncovers novel biology.</title>
        <authorList>
            <person name="Wiegand S."/>
            <person name="Jogler M."/>
            <person name="Boedeker C."/>
            <person name="Pinto D."/>
            <person name="Vollmers J."/>
            <person name="Rivas-Marin E."/>
            <person name="Kohn T."/>
            <person name="Peeters S.H."/>
            <person name="Heuer A."/>
            <person name="Rast P."/>
            <person name="Oberbeckmann S."/>
            <person name="Bunk B."/>
            <person name="Jeske O."/>
            <person name="Meyerdierks A."/>
            <person name="Storesund J.E."/>
            <person name="Kallscheuer N."/>
            <person name="Luecker S."/>
            <person name="Lage O.M."/>
            <person name="Pohl T."/>
            <person name="Merkel B.J."/>
            <person name="Hornburger P."/>
            <person name="Mueller R.-W."/>
            <person name="Bruemmer F."/>
            <person name="Labrenz M."/>
            <person name="Spormann A.M."/>
            <person name="Op den Camp H."/>
            <person name="Overmann J."/>
            <person name="Amann R."/>
            <person name="Jetten M.S.M."/>
            <person name="Mascher T."/>
            <person name="Medema M.H."/>
            <person name="Devos D.P."/>
            <person name="Kaster A.-K."/>
            <person name="Ovreas L."/>
            <person name="Rohde M."/>
            <person name="Galperin M.Y."/>
            <person name="Jogler C."/>
        </authorList>
    </citation>
    <scope>NUCLEOTIDE SEQUENCE [LARGE SCALE GENOMIC DNA]</scope>
    <source>
        <strain evidence="14 15">Mal4</strain>
    </source>
</reference>
<comment type="subcellular location">
    <subcellularLocation>
        <location evidence="1 13">Cytoplasm</location>
    </subcellularLocation>
</comment>
<comment type="function">
    <text evidence="13">Transfers and isomerizes the ribose moiety from AdoMet to the 7-aminomethyl group of 7-deazaguanine (preQ1-tRNA) to give epoxyqueuosine (oQ-tRNA).</text>
</comment>
<dbReference type="SUPFAM" id="SSF111337">
    <property type="entry name" value="QueA-like"/>
    <property type="match status" value="1"/>
</dbReference>
<sequence>MSVPTADDLLSSYDYELPPGRIADQPADRRDASGLMRVDRDTGTISHDQFSRFPELIRPGDVLVVNQTRVIPARLLGRRKQTGGKWEGLFLGTDDAGFWRLIGKTRGRLTEGEAISLTAAHDPDAPELDLILNSRGDNGEWHARPSTAGGALELLEAYGTVPLPPYIQRQLATRDDWERYQTTYATRPGAVAAPTAGLHFTPEVLAECERRGATIARITLHVGIGTFRPVSAERLDDHVMHSEWCEVDAEAAQVINAAREAGGRVIAVGTTSVRTLESVAATGPLRAWQGETDLFIRPPYEFRVVDAILTNFHLPKSTLLVLVSAFAGRDLILKAYHEAVASEYRFFSYGDAMLLT</sequence>
<comment type="similarity">
    <text evidence="9 13">Belongs to the QueA family.</text>
</comment>
<dbReference type="EMBL" id="CP036275">
    <property type="protein sequence ID" value="QDU37861.1"/>
    <property type="molecule type" value="Genomic_DNA"/>
</dbReference>
<dbReference type="InterPro" id="IPR042118">
    <property type="entry name" value="QueA_dom1"/>
</dbReference>
<evidence type="ECO:0000256" key="13">
    <source>
        <dbReference type="HAMAP-Rule" id="MF_00113"/>
    </source>
</evidence>
<evidence type="ECO:0000256" key="11">
    <source>
        <dbReference type="ARBA" id="ARBA00069325"/>
    </source>
</evidence>
<evidence type="ECO:0000313" key="15">
    <source>
        <dbReference type="Proteomes" id="UP000320496"/>
    </source>
</evidence>
<protein>
    <recommendedName>
        <fullName evidence="11 13">S-adenosylmethionine:tRNA ribosyltransferase-isomerase</fullName>
        <ecNumber evidence="10 13">2.4.99.17</ecNumber>
    </recommendedName>
    <alternativeName>
        <fullName evidence="12 13">Queuosine biosynthesis protein QueA</fullName>
    </alternativeName>
</protein>
<dbReference type="GO" id="GO:0008616">
    <property type="term" value="P:tRNA queuosine(34) biosynthetic process"/>
    <property type="evidence" value="ECO:0007669"/>
    <property type="project" value="UniProtKB-UniRule"/>
</dbReference>
<dbReference type="InterPro" id="IPR003699">
    <property type="entry name" value="QueA"/>
</dbReference>